<accession>A0A7S9WRM4</accession>
<evidence type="ECO:0000313" key="1">
    <source>
        <dbReference type="EMBL" id="QPH90834.1"/>
    </source>
</evidence>
<gene>
    <name evidence="1" type="ORF">CVT00_04680</name>
</gene>
<dbReference type="RefSeq" id="WP_103558109.1">
    <property type="nucleotide sequence ID" value="NZ_CP060707.1"/>
</dbReference>
<dbReference type="EMBL" id="CP060707">
    <property type="protein sequence ID" value="QPH90834.1"/>
    <property type="molecule type" value="Genomic_DNA"/>
</dbReference>
<dbReference type="AlphaFoldDB" id="A0A7S9WRM4"/>
<organism evidence="1 2">
    <name type="scientific">Campylobacter concisus</name>
    <dbReference type="NCBI Taxonomy" id="199"/>
    <lineage>
        <taxon>Bacteria</taxon>
        <taxon>Pseudomonadati</taxon>
        <taxon>Campylobacterota</taxon>
        <taxon>Epsilonproteobacteria</taxon>
        <taxon>Campylobacterales</taxon>
        <taxon>Campylobacteraceae</taxon>
        <taxon>Campylobacter</taxon>
    </lineage>
</organism>
<protein>
    <submittedName>
        <fullName evidence="1">Uncharacterized protein</fullName>
    </submittedName>
</protein>
<sequence length="387" mass="45239">MSSSQDNLTFLSRVDNFWNEFGKNLGTVEKHLRNKNFMTANKIMEQYLKLCLIDQKFKISLIGDKVDLMLRTESIKEKLLWLRFMKSRMPKELESKLTLTIGNVPDSNASIVVNRTRINAKDFISYTKFNDKSVSIYIYNNAINRFAEEEDDYEAELLSYAICEKVLGEMIMINVVESVSIYYEPSEEDMKDDDEDYEEIKNDDEDEEVEDDIFDEIPKENAIALNELGAIIVEKFGKEILSDTFNKFESYKQEPSANALRKDIYEGRTLLYDLCCEYINKQKYTYEDGLEYGINFCFLALPYNGDIKHSIDYRDKIEKELQESNFCVVIGTAEGKTYTYIDLCCYDKNELAKAVDKIRKDIEINIELCEFKPWTFFGFLFGLFGDK</sequence>
<evidence type="ECO:0000313" key="2">
    <source>
        <dbReference type="Proteomes" id="UP000594508"/>
    </source>
</evidence>
<reference evidence="1 2" key="1">
    <citation type="journal article" date="2018" name="Emerg. Microbes Infect.">
        <title>Genomic analysis of oral Campylobacter concisus strains identified a potential bacterial molecular marker associated with active Crohn's disease.</title>
        <authorList>
            <person name="Liu F."/>
            <person name="Ma R."/>
            <person name="Tay C.Y.A."/>
            <person name="Octavia S."/>
            <person name="Lan R."/>
            <person name="Chung H.K.L."/>
            <person name="Riordan S.M."/>
            <person name="Grimm M.C."/>
            <person name="Leong R.W."/>
            <person name="Tanaka M.M."/>
            <person name="Connor S."/>
            <person name="Zhang L."/>
        </authorList>
    </citation>
    <scope>NUCLEOTIDE SEQUENCE [LARGE SCALE GENOMIC DNA]</scope>
    <source>
        <strain evidence="1 2">P1CDO2</strain>
    </source>
</reference>
<proteinExistence type="predicted"/>
<name>A0A7S9WRM4_9BACT</name>
<dbReference type="Proteomes" id="UP000594508">
    <property type="component" value="Chromosome"/>
</dbReference>